<protein>
    <recommendedName>
        <fullName evidence="4">2TM domain-containing protein</fullName>
    </recommendedName>
</protein>
<proteinExistence type="predicted"/>
<dbReference type="AlphaFoldDB" id="A0A2W7Q2U1"/>
<dbReference type="OrthoDB" id="7871392at2"/>
<keyword evidence="1" id="KW-0812">Transmembrane</keyword>
<name>A0A2W7Q2U1_9RHOB</name>
<comment type="caution">
    <text evidence="2">The sequence shown here is derived from an EMBL/GenBank/DDBJ whole genome shotgun (WGS) entry which is preliminary data.</text>
</comment>
<feature type="transmembrane region" description="Helical" evidence="1">
    <location>
        <begin position="16"/>
        <end position="37"/>
    </location>
</feature>
<evidence type="ECO:0000313" key="3">
    <source>
        <dbReference type="Proteomes" id="UP000248916"/>
    </source>
</evidence>
<keyword evidence="3" id="KW-1185">Reference proteome</keyword>
<reference evidence="2 3" key="1">
    <citation type="submission" date="2018-06" db="EMBL/GenBank/DDBJ databases">
        <title>Genomic Encyclopedia of Archaeal and Bacterial Type Strains, Phase II (KMG-II): from individual species to whole genera.</title>
        <authorList>
            <person name="Goeker M."/>
        </authorList>
    </citation>
    <scope>NUCLEOTIDE SEQUENCE [LARGE SCALE GENOMIC DNA]</scope>
    <source>
        <strain evidence="2 3">DSM 22009</strain>
    </source>
</reference>
<sequence>MTGSARDALATFNERVKLLATSVNTIGLGLIGVAVVRPLTESFSNAGDTIWWLLAGLAMHGLSHYVLRYMRKE</sequence>
<gene>
    <name evidence="2" type="ORF">LX81_02333</name>
</gene>
<dbReference type="RefSeq" id="WP_111537464.1">
    <property type="nucleotide sequence ID" value="NZ_QKZL01000008.1"/>
</dbReference>
<feature type="transmembrane region" description="Helical" evidence="1">
    <location>
        <begin position="49"/>
        <end position="67"/>
    </location>
</feature>
<organism evidence="2 3">
    <name type="scientific">Palleronia aestuarii</name>
    <dbReference type="NCBI Taxonomy" id="568105"/>
    <lineage>
        <taxon>Bacteria</taxon>
        <taxon>Pseudomonadati</taxon>
        <taxon>Pseudomonadota</taxon>
        <taxon>Alphaproteobacteria</taxon>
        <taxon>Rhodobacterales</taxon>
        <taxon>Roseobacteraceae</taxon>
        <taxon>Palleronia</taxon>
    </lineage>
</organism>
<accession>A0A2W7Q2U1</accession>
<evidence type="ECO:0000313" key="2">
    <source>
        <dbReference type="EMBL" id="PZX16059.1"/>
    </source>
</evidence>
<evidence type="ECO:0000256" key="1">
    <source>
        <dbReference type="SAM" id="Phobius"/>
    </source>
</evidence>
<keyword evidence="1" id="KW-0472">Membrane</keyword>
<dbReference type="Proteomes" id="UP000248916">
    <property type="component" value="Unassembled WGS sequence"/>
</dbReference>
<evidence type="ECO:0008006" key="4">
    <source>
        <dbReference type="Google" id="ProtNLM"/>
    </source>
</evidence>
<keyword evidence="1" id="KW-1133">Transmembrane helix</keyword>
<dbReference type="EMBL" id="QKZL01000008">
    <property type="protein sequence ID" value="PZX16059.1"/>
    <property type="molecule type" value="Genomic_DNA"/>
</dbReference>